<feature type="transmembrane region" description="Helical" evidence="5">
    <location>
        <begin position="208"/>
        <end position="229"/>
    </location>
</feature>
<dbReference type="InterPro" id="IPR036513">
    <property type="entry name" value="STAS_dom_sf"/>
</dbReference>
<gene>
    <name evidence="7" type="ORF">KG103_10455</name>
</gene>
<keyword evidence="3 5" id="KW-1133">Transmembrane helix</keyword>
<dbReference type="PANTHER" id="PTHR11814">
    <property type="entry name" value="SULFATE TRANSPORTER"/>
    <property type="match status" value="1"/>
</dbReference>
<proteinExistence type="predicted"/>
<keyword evidence="4 5" id="KW-0472">Membrane</keyword>
<keyword evidence="2 5" id="KW-0812">Transmembrane</keyword>
<dbReference type="InterPro" id="IPR017947">
    <property type="entry name" value="AryldialkylPase_Zn-BS"/>
</dbReference>
<feature type="transmembrane region" description="Helical" evidence="5">
    <location>
        <begin position="353"/>
        <end position="370"/>
    </location>
</feature>
<feature type="transmembrane region" description="Helical" evidence="5">
    <location>
        <begin position="133"/>
        <end position="151"/>
    </location>
</feature>
<dbReference type="InterPro" id="IPR011547">
    <property type="entry name" value="SLC26A/SulP_dom"/>
</dbReference>
<evidence type="ECO:0000256" key="2">
    <source>
        <dbReference type="ARBA" id="ARBA00022692"/>
    </source>
</evidence>
<keyword evidence="8" id="KW-1185">Reference proteome</keyword>
<dbReference type="Proteomes" id="UP000677804">
    <property type="component" value="Chromosome"/>
</dbReference>
<feature type="transmembrane region" description="Helical" evidence="5">
    <location>
        <begin position="106"/>
        <end position="126"/>
    </location>
</feature>
<dbReference type="EMBL" id="CP074405">
    <property type="protein sequence ID" value="QVI60954.1"/>
    <property type="molecule type" value="Genomic_DNA"/>
</dbReference>
<evidence type="ECO:0000256" key="3">
    <source>
        <dbReference type="ARBA" id="ARBA00022989"/>
    </source>
</evidence>
<dbReference type="InterPro" id="IPR001902">
    <property type="entry name" value="SLC26A/SulP_fam"/>
</dbReference>
<dbReference type="InterPro" id="IPR002645">
    <property type="entry name" value="STAS_dom"/>
</dbReference>
<dbReference type="CDD" id="cd07042">
    <property type="entry name" value="STAS_SulP_like_sulfate_transporter"/>
    <property type="match status" value="1"/>
</dbReference>
<feature type="transmembrane region" description="Helical" evidence="5">
    <location>
        <begin position="181"/>
        <end position="201"/>
    </location>
</feature>
<feature type="transmembrane region" description="Helical" evidence="5">
    <location>
        <begin position="35"/>
        <end position="52"/>
    </location>
</feature>
<evidence type="ECO:0000313" key="8">
    <source>
        <dbReference type="Proteomes" id="UP000677804"/>
    </source>
</evidence>
<feature type="transmembrane region" description="Helical" evidence="5">
    <location>
        <begin position="58"/>
        <end position="77"/>
    </location>
</feature>
<feature type="domain" description="STAS" evidence="6">
    <location>
        <begin position="453"/>
        <end position="556"/>
    </location>
</feature>
<comment type="subcellular location">
    <subcellularLocation>
        <location evidence="1">Membrane</location>
        <topology evidence="1">Multi-pass membrane protein</topology>
    </subcellularLocation>
</comment>
<evidence type="ECO:0000313" key="7">
    <source>
        <dbReference type="EMBL" id="QVI60954.1"/>
    </source>
</evidence>
<dbReference type="PROSITE" id="PS01322">
    <property type="entry name" value="PHOSPHOTRIESTERASE_1"/>
    <property type="match status" value="1"/>
</dbReference>
<feature type="transmembrane region" description="Helical" evidence="5">
    <location>
        <begin position="382"/>
        <end position="399"/>
    </location>
</feature>
<dbReference type="Gene3D" id="3.30.750.24">
    <property type="entry name" value="STAS domain"/>
    <property type="match status" value="1"/>
</dbReference>
<feature type="transmembrane region" description="Helical" evidence="5">
    <location>
        <begin position="249"/>
        <end position="268"/>
    </location>
</feature>
<protein>
    <submittedName>
        <fullName evidence="7">SulP family inorganic anion transporter</fullName>
    </submittedName>
</protein>
<dbReference type="RefSeq" id="WP_207341187.1">
    <property type="nucleotide sequence ID" value="NZ_CP074405.1"/>
</dbReference>
<dbReference type="Pfam" id="PF01740">
    <property type="entry name" value="STAS"/>
    <property type="match status" value="1"/>
</dbReference>
<accession>A0ABX8D0D5</accession>
<dbReference type="SUPFAM" id="SSF52091">
    <property type="entry name" value="SpoIIaa-like"/>
    <property type="match status" value="1"/>
</dbReference>
<evidence type="ECO:0000256" key="1">
    <source>
        <dbReference type="ARBA" id="ARBA00004141"/>
    </source>
</evidence>
<evidence type="ECO:0000259" key="6">
    <source>
        <dbReference type="PROSITE" id="PS50801"/>
    </source>
</evidence>
<dbReference type="PROSITE" id="PS50801">
    <property type="entry name" value="STAS"/>
    <property type="match status" value="1"/>
</dbReference>
<name>A0ABX8D0D5_9CELL</name>
<evidence type="ECO:0000256" key="4">
    <source>
        <dbReference type="ARBA" id="ARBA00023136"/>
    </source>
</evidence>
<organism evidence="7 8">
    <name type="scientific">Cellulomonas wangleii</name>
    <dbReference type="NCBI Taxonomy" id="2816956"/>
    <lineage>
        <taxon>Bacteria</taxon>
        <taxon>Bacillati</taxon>
        <taxon>Actinomycetota</taxon>
        <taxon>Actinomycetes</taxon>
        <taxon>Micrococcales</taxon>
        <taxon>Cellulomonadaceae</taxon>
        <taxon>Cellulomonas</taxon>
    </lineage>
</organism>
<sequence>MSLETFLPTARRRLLALAPHRSDYADLPRSWRHDLIAGLTVAIVALPLALGFGVSSGLGAAAGLITAVVAGAVAAVFGGSHLQVSGPTGAMAVVLLPVVARHGAEAVPVVAIMAGGLVLLAGVLGIGRLVAYIPWPVVEGFTCGIGVVIALQQVPLALDTPRAEGENAGLVALRTLGATDWAQAVAPLALVALVVAVMIVLPRLHKGLPASLVAVVLATLVAEVARLDVDRIGVLPDSLPGPHLPVVDLATTSALFSAALAVAALAALESLLSARVADGMADDIERTRPNRELFGQGLANIASGLFGGLPATGAIARTAVNVRAGGRTRVAALMHALVLAAIIYLAGPLVGRIPLSVLAGVLLVTAARMVDLRTARAICRSGRSGALVFCVTLAVTVVFDLVMAVEVGVAVAAVVALRAMARSSGLHREPMPHEAEESHEQLTADTGRTLLHEHIAVYRIDGALFFADVRRFLDELALVSDVRVVVLRLGNVRMLDASGANALVEIIDDLRRRGIVVLLKGLRPEHQRLADSLGVIAALADERHLFDDLDDALAHARAHVRRSLDTATMG</sequence>
<reference evidence="7 8" key="1">
    <citation type="submission" date="2021-05" db="EMBL/GenBank/DDBJ databases">
        <title>Novel species in genus Cellulomonas.</title>
        <authorList>
            <person name="Zhang G."/>
        </authorList>
    </citation>
    <scope>NUCLEOTIDE SEQUENCE [LARGE SCALE GENOMIC DNA]</scope>
    <source>
        <strain evidence="8">zg-ZUI222</strain>
    </source>
</reference>
<evidence type="ECO:0000256" key="5">
    <source>
        <dbReference type="SAM" id="Phobius"/>
    </source>
</evidence>
<dbReference type="Pfam" id="PF00916">
    <property type="entry name" value="Sulfate_transp"/>
    <property type="match status" value="1"/>
</dbReference>